<comment type="caution">
    <text evidence="2">The sequence shown here is derived from an EMBL/GenBank/DDBJ whole genome shotgun (WGS) entry which is preliminary data.</text>
</comment>
<sequence length="321" mass="36637">MNIEYLRRELSPSEKPGLDITDPRLVDIATLAQNGEYMAAAVAVEGVFEEGIYDVRLMGFFLYGLFLEDGVRGLKEVFSGLSFFLETNWNYTGPEKKREKHGQVGLGWFFNQLLKKLQHEESSKGGIWQQWLQETHSDDAGDALEAATDLRRVMSQVLEDAAEPLLDGLLKISDWLRAFQRLVYTEEAVAEEAPEEAEVSEEEKQEKVAAPGGAGPRAPSGDGLLVEGSVHLELLLKKLKIFEQLMEKEMYPRAALVADDIMQTIENFDPRLYFPKLFSRFFMLLALRSEDVMQFEEMKESPEWQAMREFFKVDPDAFVDF</sequence>
<dbReference type="AlphaFoldDB" id="A0A5S5MDX5"/>
<dbReference type="OrthoDB" id="5497953at2"/>
<dbReference type="EMBL" id="VDMB01000018">
    <property type="protein sequence ID" value="TYT73913.1"/>
    <property type="molecule type" value="Genomic_DNA"/>
</dbReference>
<dbReference type="NCBIfam" id="NF041244">
    <property type="entry name" value="IglI_fam"/>
    <property type="match status" value="1"/>
</dbReference>
<name>A0A5S5MDX5_9BACT</name>
<feature type="compositionally biased region" description="Low complexity" evidence="1">
    <location>
        <begin position="208"/>
        <end position="221"/>
    </location>
</feature>
<reference evidence="2 3" key="1">
    <citation type="submission" date="2019-06" db="EMBL/GenBank/DDBJ databases">
        <title>Desulfobotulus mexicanus sp. nov., a novel sulfate-reducing bacterium isolated from the sediment of an alkaline crater lake in Mexico.</title>
        <authorList>
            <person name="Hirschler-Rea A."/>
        </authorList>
    </citation>
    <scope>NUCLEOTIDE SEQUENCE [LARGE SCALE GENOMIC DNA]</scope>
    <source>
        <strain evidence="2 3">PAR22N</strain>
    </source>
</reference>
<dbReference type="Proteomes" id="UP000321899">
    <property type="component" value="Unassembled WGS sequence"/>
</dbReference>
<evidence type="ECO:0000313" key="3">
    <source>
        <dbReference type="Proteomes" id="UP000321899"/>
    </source>
</evidence>
<protein>
    <recommendedName>
        <fullName evidence="4">ImpA N-terminal domain-containing protein</fullName>
    </recommendedName>
</protein>
<gene>
    <name evidence="2" type="ORF">FIM25_12805</name>
</gene>
<evidence type="ECO:0000256" key="1">
    <source>
        <dbReference type="SAM" id="MobiDB-lite"/>
    </source>
</evidence>
<evidence type="ECO:0008006" key="4">
    <source>
        <dbReference type="Google" id="ProtNLM"/>
    </source>
</evidence>
<keyword evidence="3" id="KW-1185">Reference proteome</keyword>
<feature type="region of interest" description="Disordered" evidence="1">
    <location>
        <begin position="193"/>
        <end position="221"/>
    </location>
</feature>
<proteinExistence type="predicted"/>
<accession>A0A5S5MDX5</accession>
<organism evidence="2 3">
    <name type="scientific">Desulfobotulus mexicanus</name>
    <dbReference type="NCBI Taxonomy" id="2586642"/>
    <lineage>
        <taxon>Bacteria</taxon>
        <taxon>Pseudomonadati</taxon>
        <taxon>Thermodesulfobacteriota</taxon>
        <taxon>Desulfobacteria</taxon>
        <taxon>Desulfobacterales</taxon>
        <taxon>Desulfobacteraceae</taxon>
        <taxon>Desulfobotulus</taxon>
    </lineage>
</organism>
<evidence type="ECO:0000313" key="2">
    <source>
        <dbReference type="EMBL" id="TYT73913.1"/>
    </source>
</evidence>
<dbReference type="RefSeq" id="WP_139449963.1">
    <property type="nucleotide sequence ID" value="NZ_VDMB01000018.1"/>
</dbReference>